<evidence type="ECO:0000313" key="12">
    <source>
        <dbReference type="Proteomes" id="UP000011666"/>
    </source>
</evidence>
<keyword evidence="9" id="KW-0812">Transmembrane</keyword>
<keyword evidence="6 11" id="KW-0418">Kinase</keyword>
<organism evidence="11 12">
    <name type="scientific">Gordonia soli NBRC 108243</name>
    <dbReference type="NCBI Taxonomy" id="1223545"/>
    <lineage>
        <taxon>Bacteria</taxon>
        <taxon>Bacillati</taxon>
        <taxon>Actinomycetota</taxon>
        <taxon>Actinomycetes</taxon>
        <taxon>Mycobacteriales</taxon>
        <taxon>Gordoniaceae</taxon>
        <taxon>Gordonia</taxon>
    </lineage>
</organism>
<evidence type="ECO:0000256" key="7">
    <source>
        <dbReference type="ARBA" id="ARBA00022840"/>
    </source>
</evidence>
<evidence type="ECO:0000256" key="8">
    <source>
        <dbReference type="ARBA" id="ARBA00023012"/>
    </source>
</evidence>
<dbReference type="GO" id="GO:0005524">
    <property type="term" value="F:ATP binding"/>
    <property type="evidence" value="ECO:0007669"/>
    <property type="project" value="UniProtKB-KW"/>
</dbReference>
<proteinExistence type="predicted"/>
<dbReference type="InterPro" id="IPR036890">
    <property type="entry name" value="HATPase_C_sf"/>
</dbReference>
<dbReference type="eggNOG" id="COG4585">
    <property type="taxonomic scope" value="Bacteria"/>
</dbReference>
<evidence type="ECO:0000256" key="1">
    <source>
        <dbReference type="ARBA" id="ARBA00000085"/>
    </source>
</evidence>
<dbReference type="Proteomes" id="UP000011666">
    <property type="component" value="Unassembled WGS sequence"/>
</dbReference>
<comment type="catalytic activity">
    <reaction evidence="1">
        <text>ATP + protein L-histidine = ADP + protein N-phospho-L-histidine.</text>
        <dbReference type="EC" id="2.7.13.3"/>
    </reaction>
</comment>
<evidence type="ECO:0000256" key="2">
    <source>
        <dbReference type="ARBA" id="ARBA00012438"/>
    </source>
</evidence>
<feature type="domain" description="Signal transduction histidine kinase subgroup 3 dimerisation and phosphoacceptor" evidence="10">
    <location>
        <begin position="174"/>
        <end position="240"/>
    </location>
</feature>
<evidence type="ECO:0000259" key="10">
    <source>
        <dbReference type="Pfam" id="PF07730"/>
    </source>
</evidence>
<evidence type="ECO:0000256" key="3">
    <source>
        <dbReference type="ARBA" id="ARBA00022553"/>
    </source>
</evidence>
<comment type="caution">
    <text evidence="11">The sequence shown here is derived from an EMBL/GenBank/DDBJ whole genome shotgun (WGS) entry which is preliminary data.</text>
</comment>
<dbReference type="EC" id="2.7.13.3" evidence="2"/>
<keyword evidence="12" id="KW-1185">Reference proteome</keyword>
<evidence type="ECO:0000256" key="4">
    <source>
        <dbReference type="ARBA" id="ARBA00022679"/>
    </source>
</evidence>
<feature type="transmembrane region" description="Helical" evidence="9">
    <location>
        <begin position="15"/>
        <end position="34"/>
    </location>
</feature>
<gene>
    <name evidence="11" type="ORF">GS4_03_00650</name>
</gene>
<keyword evidence="5" id="KW-0547">Nucleotide-binding</keyword>
<dbReference type="Gene3D" id="3.30.565.10">
    <property type="entry name" value="Histidine kinase-like ATPase, C-terminal domain"/>
    <property type="match status" value="1"/>
</dbReference>
<feature type="transmembrane region" description="Helical" evidence="9">
    <location>
        <begin position="132"/>
        <end position="151"/>
    </location>
</feature>
<dbReference type="GO" id="GO:0046983">
    <property type="term" value="F:protein dimerization activity"/>
    <property type="evidence" value="ECO:0007669"/>
    <property type="project" value="InterPro"/>
</dbReference>
<name>M0QGS6_9ACTN</name>
<keyword evidence="4" id="KW-0808">Transferase</keyword>
<dbReference type="STRING" id="1223545.GS4_03_00650"/>
<sequence>MLLDRLQAAGGDYPPLYPVVMLAASAAVTVVATLQRHPFSASWWVVAAIVTALGSLALDLTIPASVPPCVLGIVSTVCFLMDPVATDAAPVQLALVTAIAAAMQTLRVGVLIAVLCAVVIGGFWWGDHLRAAPVYLLAVACGWLVGYMVLIQKRLAQNQVRTLQERAERAASDERRRIAREIHDVVAHSLSITMLNVTGARHVLEHGRDTADAIDALGDAERQGRQAMTEIRHIVHVLGSDQSSDAPTPGAGDIAELVRDHRKAGMTVSLRTVGDLAEVSTPVGAALYRITQESLTNVVRHGGVLRASIQLTTVGDQVEVSVRNPVRSSPRSDSGNGTGVEGMRQRAALLGGSFEAARDGATWAVRARLPIRVPAEQGST</sequence>
<dbReference type="PANTHER" id="PTHR24421:SF10">
    <property type="entry name" value="NITRATE_NITRITE SENSOR PROTEIN NARQ"/>
    <property type="match status" value="1"/>
</dbReference>
<reference evidence="11 12" key="1">
    <citation type="submission" date="2013-01" db="EMBL/GenBank/DDBJ databases">
        <title>Whole genome shotgun sequence of Gordonia soli NBRC 108243.</title>
        <authorList>
            <person name="Isaki-Nakamura S."/>
            <person name="Hosoyama A."/>
            <person name="Tsuchikane K."/>
            <person name="Ando Y."/>
            <person name="Baba S."/>
            <person name="Ohji S."/>
            <person name="Hamada M."/>
            <person name="Tamura T."/>
            <person name="Yamazoe A."/>
            <person name="Yamazaki S."/>
            <person name="Fujita N."/>
        </authorList>
    </citation>
    <scope>NUCLEOTIDE SEQUENCE [LARGE SCALE GENOMIC DNA]</scope>
    <source>
        <strain evidence="11 12">NBRC 108243</strain>
    </source>
</reference>
<dbReference type="CDD" id="cd16917">
    <property type="entry name" value="HATPase_UhpB-NarQ-NarX-like"/>
    <property type="match status" value="1"/>
</dbReference>
<dbReference type="GO" id="GO:0000155">
    <property type="term" value="F:phosphorelay sensor kinase activity"/>
    <property type="evidence" value="ECO:0007669"/>
    <property type="project" value="InterPro"/>
</dbReference>
<evidence type="ECO:0000313" key="11">
    <source>
        <dbReference type="EMBL" id="GAC66617.1"/>
    </source>
</evidence>
<evidence type="ECO:0000256" key="9">
    <source>
        <dbReference type="SAM" id="Phobius"/>
    </source>
</evidence>
<accession>M0QGS6</accession>
<feature type="transmembrane region" description="Helical" evidence="9">
    <location>
        <begin position="93"/>
        <end position="126"/>
    </location>
</feature>
<dbReference type="EMBL" id="BANX01000003">
    <property type="protein sequence ID" value="GAC66617.1"/>
    <property type="molecule type" value="Genomic_DNA"/>
</dbReference>
<dbReference type="AlphaFoldDB" id="M0QGS6"/>
<keyword evidence="9" id="KW-0472">Membrane</keyword>
<dbReference type="GO" id="GO:0016020">
    <property type="term" value="C:membrane"/>
    <property type="evidence" value="ECO:0007669"/>
    <property type="project" value="InterPro"/>
</dbReference>
<dbReference type="InterPro" id="IPR050482">
    <property type="entry name" value="Sensor_HK_TwoCompSys"/>
</dbReference>
<keyword evidence="8" id="KW-0902">Two-component regulatory system</keyword>
<dbReference type="PANTHER" id="PTHR24421">
    <property type="entry name" value="NITRATE/NITRITE SENSOR PROTEIN NARX-RELATED"/>
    <property type="match status" value="1"/>
</dbReference>
<feature type="transmembrane region" description="Helical" evidence="9">
    <location>
        <begin position="41"/>
        <end position="58"/>
    </location>
</feature>
<evidence type="ECO:0000256" key="6">
    <source>
        <dbReference type="ARBA" id="ARBA00022777"/>
    </source>
</evidence>
<evidence type="ECO:0000256" key="5">
    <source>
        <dbReference type="ARBA" id="ARBA00022741"/>
    </source>
</evidence>
<keyword evidence="7" id="KW-0067">ATP-binding</keyword>
<dbReference type="Pfam" id="PF07730">
    <property type="entry name" value="HisKA_3"/>
    <property type="match status" value="1"/>
</dbReference>
<dbReference type="Gene3D" id="1.20.5.1930">
    <property type="match status" value="1"/>
</dbReference>
<protein>
    <recommendedName>
        <fullName evidence="2">histidine kinase</fullName>
        <ecNumber evidence="2">2.7.13.3</ecNumber>
    </recommendedName>
</protein>
<keyword evidence="3" id="KW-0597">Phosphoprotein</keyword>
<keyword evidence="9" id="KW-1133">Transmembrane helix</keyword>
<dbReference type="SUPFAM" id="SSF55874">
    <property type="entry name" value="ATPase domain of HSP90 chaperone/DNA topoisomerase II/histidine kinase"/>
    <property type="match status" value="1"/>
</dbReference>
<dbReference type="InterPro" id="IPR011712">
    <property type="entry name" value="Sig_transdc_His_kin_sub3_dim/P"/>
</dbReference>